<dbReference type="EMBL" id="JANLCM010000002">
    <property type="protein sequence ID" value="MCS5718821.1"/>
    <property type="molecule type" value="Genomic_DNA"/>
</dbReference>
<evidence type="ECO:0000313" key="1">
    <source>
        <dbReference type="EMBL" id="MCS5718821.1"/>
    </source>
</evidence>
<sequence length="127" mass="13105">MTAAVVSLLAIGSLSGCVQFGDYVGESDLRCAERAVSFETYLGDKEGIDTASVRPAGKGTAGQCVIEVVVGVSSSSSPQDLVAVSATALDSVEFAGYTPSETKLDIQIEDGELLNVLPPSMATKDDR</sequence>
<dbReference type="RefSeq" id="WP_259508121.1">
    <property type="nucleotide sequence ID" value="NZ_JANLCM010000002.1"/>
</dbReference>
<accession>A0ABT2GRS1</accession>
<gene>
    <name evidence="1" type="ORF">N1027_11815</name>
</gene>
<comment type="caution">
    <text evidence="1">The sequence shown here is derived from an EMBL/GenBank/DDBJ whole genome shotgun (WGS) entry which is preliminary data.</text>
</comment>
<name>A0ABT2GRS1_9MICO</name>
<reference evidence="1" key="1">
    <citation type="submission" date="2022-08" db="EMBL/GenBank/DDBJ databases">
        <authorList>
            <person name="Deng Y."/>
            <person name="Han X.-F."/>
            <person name="Zhang Y.-Q."/>
        </authorList>
    </citation>
    <scope>NUCLEOTIDE SEQUENCE</scope>
    <source>
        <strain evidence="1">CPCC 205763</strain>
    </source>
</reference>
<dbReference type="Proteomes" id="UP001165584">
    <property type="component" value="Unassembled WGS sequence"/>
</dbReference>
<evidence type="ECO:0000313" key="2">
    <source>
        <dbReference type="Proteomes" id="UP001165584"/>
    </source>
</evidence>
<keyword evidence="2" id="KW-1185">Reference proteome</keyword>
<protein>
    <recommendedName>
        <fullName evidence="3">Lipoprotein</fullName>
    </recommendedName>
</protein>
<evidence type="ECO:0008006" key="3">
    <source>
        <dbReference type="Google" id="ProtNLM"/>
    </source>
</evidence>
<organism evidence="1 2">
    <name type="scientific">Herbiconiux aconitum</name>
    <dbReference type="NCBI Taxonomy" id="2970913"/>
    <lineage>
        <taxon>Bacteria</taxon>
        <taxon>Bacillati</taxon>
        <taxon>Actinomycetota</taxon>
        <taxon>Actinomycetes</taxon>
        <taxon>Micrococcales</taxon>
        <taxon>Microbacteriaceae</taxon>
        <taxon>Herbiconiux</taxon>
    </lineage>
</organism>
<proteinExistence type="predicted"/>